<dbReference type="Gene3D" id="3.40.190.10">
    <property type="entry name" value="Periplasmic binding protein-like II"/>
    <property type="match status" value="1"/>
</dbReference>
<organism evidence="3 4">
    <name type="scientific">Roseicella frigidaeris</name>
    <dbReference type="NCBI Taxonomy" id="2230885"/>
    <lineage>
        <taxon>Bacteria</taxon>
        <taxon>Pseudomonadati</taxon>
        <taxon>Pseudomonadota</taxon>
        <taxon>Alphaproteobacteria</taxon>
        <taxon>Acetobacterales</taxon>
        <taxon>Roseomonadaceae</taxon>
        <taxon>Roseicella</taxon>
    </lineage>
</organism>
<name>A0A327LX13_9PROT</name>
<evidence type="ECO:0000256" key="1">
    <source>
        <dbReference type="ARBA" id="ARBA00006987"/>
    </source>
</evidence>
<dbReference type="OrthoDB" id="9780943at2"/>
<sequence>MHRRSLLAAPFAAPLILPASARAQAPWPDRPVTMVVPFAPGGTPDVAARLVAPRMTEALGHPVVVENRAGGGSTIGTRSVLQAKPDGTTVLMGSISFMMAPLTMDPPPFDSAAGFRVVSLMASVPYILVVRADAPPRDLAGFHKWVADKPGKLSYGSAGNGTPLHLGGAIYALLTGADLLHVAYRGSGPALADLLAGQVDMVFADVPAATPHIKAGTLRPLASLVQHRIAAFPEVPTMAESDPRLAEYDIYTWAMLAAPKAVPDLPVTRLHAALAAAAREPALQPRFADLGFDMVMNTPAEGDALLAREQAKWASLIKRAGIKADL</sequence>
<dbReference type="SUPFAM" id="SSF53850">
    <property type="entry name" value="Periplasmic binding protein-like II"/>
    <property type="match status" value="1"/>
</dbReference>
<comment type="caution">
    <text evidence="3">The sequence shown here is derived from an EMBL/GenBank/DDBJ whole genome shotgun (WGS) entry which is preliminary data.</text>
</comment>
<dbReference type="RefSeq" id="WP_111472389.1">
    <property type="nucleotide sequence ID" value="NZ_QLIX01000031.1"/>
</dbReference>
<dbReference type="InterPro" id="IPR005064">
    <property type="entry name" value="BUG"/>
</dbReference>
<dbReference type="Proteomes" id="UP000249065">
    <property type="component" value="Unassembled WGS sequence"/>
</dbReference>
<evidence type="ECO:0000313" key="4">
    <source>
        <dbReference type="Proteomes" id="UP000249065"/>
    </source>
</evidence>
<gene>
    <name evidence="3" type="ORF">DOO78_23810</name>
</gene>
<protein>
    <submittedName>
        <fullName evidence="3">Tripartite tricarboxylate transporter substrate binding protein</fullName>
    </submittedName>
</protein>
<feature type="signal peptide" evidence="2">
    <location>
        <begin position="1"/>
        <end position="23"/>
    </location>
</feature>
<dbReference type="PANTHER" id="PTHR42928:SF5">
    <property type="entry name" value="BLR1237 PROTEIN"/>
    <property type="match status" value="1"/>
</dbReference>
<dbReference type="InterPro" id="IPR042100">
    <property type="entry name" value="Bug_dom1"/>
</dbReference>
<dbReference type="AlphaFoldDB" id="A0A327LX13"/>
<dbReference type="Pfam" id="PF03401">
    <property type="entry name" value="TctC"/>
    <property type="match status" value="1"/>
</dbReference>
<dbReference type="PIRSF" id="PIRSF017082">
    <property type="entry name" value="YflP"/>
    <property type="match status" value="1"/>
</dbReference>
<dbReference type="PANTHER" id="PTHR42928">
    <property type="entry name" value="TRICARBOXYLATE-BINDING PROTEIN"/>
    <property type="match status" value="1"/>
</dbReference>
<keyword evidence="4" id="KW-1185">Reference proteome</keyword>
<dbReference type="Gene3D" id="3.40.190.150">
    <property type="entry name" value="Bordetella uptake gene, domain 1"/>
    <property type="match status" value="1"/>
</dbReference>
<evidence type="ECO:0000256" key="2">
    <source>
        <dbReference type="SAM" id="SignalP"/>
    </source>
</evidence>
<keyword evidence="2" id="KW-0732">Signal</keyword>
<feature type="chain" id="PRO_5016459498" evidence="2">
    <location>
        <begin position="24"/>
        <end position="326"/>
    </location>
</feature>
<reference evidence="4" key="1">
    <citation type="submission" date="2018-06" db="EMBL/GenBank/DDBJ databases">
        <authorList>
            <person name="Khan S.A."/>
        </authorList>
    </citation>
    <scope>NUCLEOTIDE SEQUENCE [LARGE SCALE GENOMIC DNA]</scope>
    <source>
        <strain evidence="4">DB-1506</strain>
    </source>
</reference>
<proteinExistence type="inferred from homology"/>
<accession>A0A327LX13</accession>
<dbReference type="EMBL" id="QLIX01000031">
    <property type="protein sequence ID" value="RAI55391.1"/>
    <property type="molecule type" value="Genomic_DNA"/>
</dbReference>
<comment type="similarity">
    <text evidence="1">Belongs to the UPF0065 (bug) family.</text>
</comment>
<evidence type="ECO:0000313" key="3">
    <source>
        <dbReference type="EMBL" id="RAI55391.1"/>
    </source>
</evidence>